<name>A0A8J3PAH7_9ACTN</name>
<organism evidence="2 3">
    <name type="scientific">Catellatospora coxensis</name>
    <dbReference type="NCBI Taxonomy" id="310354"/>
    <lineage>
        <taxon>Bacteria</taxon>
        <taxon>Bacillati</taxon>
        <taxon>Actinomycetota</taxon>
        <taxon>Actinomycetes</taxon>
        <taxon>Micromonosporales</taxon>
        <taxon>Micromonosporaceae</taxon>
        <taxon>Catellatospora</taxon>
    </lineage>
</organism>
<protein>
    <submittedName>
        <fullName evidence="2">Uncharacterized protein</fullName>
    </submittedName>
</protein>
<proteinExistence type="predicted"/>
<feature type="region of interest" description="Disordered" evidence="1">
    <location>
        <begin position="1"/>
        <end position="20"/>
    </location>
</feature>
<dbReference type="AlphaFoldDB" id="A0A8J3PAH7"/>
<dbReference type="EMBL" id="BONI01000064">
    <property type="protein sequence ID" value="GIG09408.1"/>
    <property type="molecule type" value="Genomic_DNA"/>
</dbReference>
<evidence type="ECO:0000256" key="1">
    <source>
        <dbReference type="SAM" id="MobiDB-lite"/>
    </source>
</evidence>
<accession>A0A8J3PAH7</accession>
<evidence type="ECO:0000313" key="3">
    <source>
        <dbReference type="Proteomes" id="UP000630887"/>
    </source>
</evidence>
<sequence length="115" mass="12099">MTASRSAPGDDDTARPPGVLENVWDCPRPLGAADRLAYVVPGPQPPELCAADAQLADDHGGAGMGGVRIADVRLWNQQRYVVVVEFGRTARRSHMVNGGVVHGGVAAYPQAMLPV</sequence>
<comment type="caution">
    <text evidence="2">The sequence shown here is derived from an EMBL/GenBank/DDBJ whole genome shotgun (WGS) entry which is preliminary data.</text>
</comment>
<gene>
    <name evidence="2" type="ORF">Cco03nite_61080</name>
</gene>
<reference evidence="2 3" key="1">
    <citation type="submission" date="2021-01" db="EMBL/GenBank/DDBJ databases">
        <title>Whole genome shotgun sequence of Catellatospora coxensis NBRC 107359.</title>
        <authorList>
            <person name="Komaki H."/>
            <person name="Tamura T."/>
        </authorList>
    </citation>
    <scope>NUCLEOTIDE SEQUENCE [LARGE SCALE GENOMIC DNA]</scope>
    <source>
        <strain evidence="2 3">NBRC 107359</strain>
    </source>
</reference>
<dbReference type="Proteomes" id="UP000630887">
    <property type="component" value="Unassembled WGS sequence"/>
</dbReference>
<keyword evidence="3" id="KW-1185">Reference proteome</keyword>
<evidence type="ECO:0000313" key="2">
    <source>
        <dbReference type="EMBL" id="GIG09408.1"/>
    </source>
</evidence>